<dbReference type="AlphaFoldDB" id="M5RFA0"/>
<dbReference type="PATRIC" id="fig|1265738.3.peg.5058"/>
<organism evidence="1 2">
    <name type="scientific">Rhodopirellula maiorica SM1</name>
    <dbReference type="NCBI Taxonomy" id="1265738"/>
    <lineage>
        <taxon>Bacteria</taxon>
        <taxon>Pseudomonadati</taxon>
        <taxon>Planctomycetota</taxon>
        <taxon>Planctomycetia</taxon>
        <taxon>Pirellulales</taxon>
        <taxon>Pirellulaceae</taxon>
        <taxon>Novipirellula</taxon>
    </lineage>
</organism>
<sequence length="54" mass="5863">MSRDARAAGSVALPEALRPTAHQCNLYFVSIDKPAMSFATKCFKAMVQTASRIC</sequence>
<dbReference type="Proteomes" id="UP000011991">
    <property type="component" value="Unassembled WGS sequence"/>
</dbReference>
<protein>
    <submittedName>
        <fullName evidence="1">Uncharacterized protein</fullName>
    </submittedName>
</protein>
<gene>
    <name evidence="1" type="ORF">RMSM_05029</name>
</gene>
<evidence type="ECO:0000313" key="1">
    <source>
        <dbReference type="EMBL" id="EMI18040.1"/>
    </source>
</evidence>
<proteinExistence type="predicted"/>
<reference evidence="1 2" key="1">
    <citation type="journal article" date="2013" name="Mar. Genomics">
        <title>Expression of sulfatases in Rhodopirellula baltica and the diversity of sulfatases in the genus Rhodopirellula.</title>
        <authorList>
            <person name="Wegner C.E."/>
            <person name="Richter-Heitmann T."/>
            <person name="Klindworth A."/>
            <person name="Klockow C."/>
            <person name="Richter M."/>
            <person name="Achstetter T."/>
            <person name="Glockner F.O."/>
            <person name="Harder J."/>
        </authorList>
    </citation>
    <scope>NUCLEOTIDE SEQUENCE [LARGE SCALE GENOMIC DNA]</scope>
    <source>
        <strain evidence="1 2">SM1</strain>
    </source>
</reference>
<evidence type="ECO:0000313" key="2">
    <source>
        <dbReference type="Proteomes" id="UP000011991"/>
    </source>
</evidence>
<name>M5RFA0_9BACT</name>
<keyword evidence="2" id="KW-1185">Reference proteome</keyword>
<comment type="caution">
    <text evidence="1">The sequence shown here is derived from an EMBL/GenBank/DDBJ whole genome shotgun (WGS) entry which is preliminary data.</text>
</comment>
<dbReference type="EMBL" id="ANOG01000713">
    <property type="protein sequence ID" value="EMI18040.1"/>
    <property type="molecule type" value="Genomic_DNA"/>
</dbReference>
<accession>M5RFA0</accession>